<gene>
    <name evidence="2" type="ORF">BDN70DRAFT_899746</name>
</gene>
<accession>A0A9P5YRN7</accession>
<organism evidence="2 3">
    <name type="scientific">Pholiota conissans</name>
    <dbReference type="NCBI Taxonomy" id="109636"/>
    <lineage>
        <taxon>Eukaryota</taxon>
        <taxon>Fungi</taxon>
        <taxon>Dikarya</taxon>
        <taxon>Basidiomycota</taxon>
        <taxon>Agaricomycotina</taxon>
        <taxon>Agaricomycetes</taxon>
        <taxon>Agaricomycetidae</taxon>
        <taxon>Agaricales</taxon>
        <taxon>Agaricineae</taxon>
        <taxon>Strophariaceae</taxon>
        <taxon>Pholiota</taxon>
    </lineage>
</organism>
<dbReference type="EMBL" id="MU155439">
    <property type="protein sequence ID" value="KAF9473490.1"/>
    <property type="molecule type" value="Genomic_DNA"/>
</dbReference>
<dbReference type="AlphaFoldDB" id="A0A9P5YRN7"/>
<feature type="region of interest" description="Disordered" evidence="1">
    <location>
        <begin position="194"/>
        <end position="245"/>
    </location>
</feature>
<dbReference type="Proteomes" id="UP000807469">
    <property type="component" value="Unassembled WGS sequence"/>
</dbReference>
<evidence type="ECO:0000313" key="3">
    <source>
        <dbReference type="Proteomes" id="UP000807469"/>
    </source>
</evidence>
<keyword evidence="3" id="KW-1185">Reference proteome</keyword>
<evidence type="ECO:0000256" key="1">
    <source>
        <dbReference type="SAM" id="MobiDB-lite"/>
    </source>
</evidence>
<sequence length="245" mass="27465">MDVLASLMHEFKGKGPIICCDRPVENIVVVFRSAVQDQCVGGAHAVKEVNLRTVYPTSLGYTRGSRAVTSIPYQRDRAVVGVYFLTRARIPHRYTKLHPIEIIIHIMMAQPSELNKTATERFVQVVLRLYFKYEKMQNNQFCGPDQYATYICGGKVYLRVGALAGTRAARHGKYTREWEHSRATVYLLTVGGEAREEGEDDTRRQRARDSGQGNARTHPCGAQGDGATHAHAWGASVGSKRRERT</sequence>
<name>A0A9P5YRN7_9AGAR</name>
<proteinExistence type="predicted"/>
<evidence type="ECO:0000313" key="2">
    <source>
        <dbReference type="EMBL" id="KAF9473490.1"/>
    </source>
</evidence>
<protein>
    <submittedName>
        <fullName evidence="2">Uncharacterized protein</fullName>
    </submittedName>
</protein>
<reference evidence="2" key="1">
    <citation type="submission" date="2020-11" db="EMBL/GenBank/DDBJ databases">
        <authorList>
            <consortium name="DOE Joint Genome Institute"/>
            <person name="Ahrendt S."/>
            <person name="Riley R."/>
            <person name="Andreopoulos W."/>
            <person name="Labutti K."/>
            <person name="Pangilinan J."/>
            <person name="Ruiz-Duenas F.J."/>
            <person name="Barrasa J.M."/>
            <person name="Sanchez-Garcia M."/>
            <person name="Camarero S."/>
            <person name="Miyauchi S."/>
            <person name="Serrano A."/>
            <person name="Linde D."/>
            <person name="Babiker R."/>
            <person name="Drula E."/>
            <person name="Ayuso-Fernandez I."/>
            <person name="Pacheco R."/>
            <person name="Padilla G."/>
            <person name="Ferreira P."/>
            <person name="Barriuso J."/>
            <person name="Kellner H."/>
            <person name="Castanera R."/>
            <person name="Alfaro M."/>
            <person name="Ramirez L."/>
            <person name="Pisabarro A.G."/>
            <person name="Kuo A."/>
            <person name="Tritt A."/>
            <person name="Lipzen A."/>
            <person name="He G."/>
            <person name="Yan M."/>
            <person name="Ng V."/>
            <person name="Cullen D."/>
            <person name="Martin F."/>
            <person name="Rosso M.-N."/>
            <person name="Henrissat B."/>
            <person name="Hibbett D."/>
            <person name="Martinez A.T."/>
            <person name="Grigoriev I.V."/>
        </authorList>
    </citation>
    <scope>NUCLEOTIDE SEQUENCE</scope>
    <source>
        <strain evidence="2">CIRM-BRFM 674</strain>
    </source>
</reference>
<comment type="caution">
    <text evidence="2">The sequence shown here is derived from an EMBL/GenBank/DDBJ whole genome shotgun (WGS) entry which is preliminary data.</text>
</comment>